<evidence type="ECO:0000256" key="1">
    <source>
        <dbReference type="ARBA" id="ARBA00005054"/>
    </source>
</evidence>
<dbReference type="Proteomes" id="UP000006532">
    <property type="component" value="Segment"/>
</dbReference>
<keyword evidence="4" id="KW-0658">Purine biosynthesis</keyword>
<evidence type="ECO:0000256" key="7">
    <source>
        <dbReference type="ARBA" id="ARBA00041682"/>
    </source>
</evidence>
<dbReference type="PANTHER" id="PTHR43369:SF2">
    <property type="entry name" value="PHOSPHORIBOSYLGLYCINAMIDE FORMYLTRANSFERASE"/>
    <property type="match status" value="1"/>
</dbReference>
<comment type="catalytic activity">
    <reaction evidence="8">
        <text>N(1)-(5-phospho-beta-D-ribosyl)glycinamide + (6R)-10-formyltetrahydrofolate = N(2)-formyl-N(1)-(5-phospho-beta-D-ribosyl)glycinamide + (6S)-5,6,7,8-tetrahydrofolate + H(+)</text>
        <dbReference type="Rhea" id="RHEA:15053"/>
        <dbReference type="ChEBI" id="CHEBI:15378"/>
        <dbReference type="ChEBI" id="CHEBI:57453"/>
        <dbReference type="ChEBI" id="CHEBI:143788"/>
        <dbReference type="ChEBI" id="CHEBI:147286"/>
        <dbReference type="ChEBI" id="CHEBI:195366"/>
        <dbReference type="EC" id="2.1.2.2"/>
    </reaction>
</comment>
<evidence type="ECO:0000259" key="9">
    <source>
        <dbReference type="Pfam" id="PF00551"/>
    </source>
</evidence>
<dbReference type="KEGG" id="vg:10329457"/>
<evidence type="ECO:0000256" key="8">
    <source>
        <dbReference type="ARBA" id="ARBA00047664"/>
    </source>
</evidence>
<dbReference type="RefSeq" id="YP_004324978.1">
    <property type="nucleotide sequence ID" value="NC_015290.1"/>
</dbReference>
<evidence type="ECO:0000256" key="2">
    <source>
        <dbReference type="ARBA" id="ARBA00012254"/>
    </source>
</evidence>
<keyword evidence="3 10" id="KW-0808">Transferase</keyword>
<dbReference type="GO" id="GO:0004644">
    <property type="term" value="F:phosphoribosylglycinamide formyltransferase activity"/>
    <property type="evidence" value="ECO:0007669"/>
    <property type="project" value="UniProtKB-EC"/>
</dbReference>
<evidence type="ECO:0000256" key="4">
    <source>
        <dbReference type="ARBA" id="ARBA00022755"/>
    </source>
</evidence>
<keyword evidence="11" id="KW-1185">Reference proteome</keyword>
<dbReference type="PROSITE" id="PS00373">
    <property type="entry name" value="GART"/>
    <property type="match status" value="1"/>
</dbReference>
<dbReference type="InterPro" id="IPR036477">
    <property type="entry name" value="Formyl_transf_N_sf"/>
</dbReference>
<comment type="similarity">
    <text evidence="5">Belongs to the GART family.</text>
</comment>
<dbReference type="InterPro" id="IPR004607">
    <property type="entry name" value="GART"/>
</dbReference>
<evidence type="ECO:0000256" key="3">
    <source>
        <dbReference type="ARBA" id="ARBA00022679"/>
    </source>
</evidence>
<evidence type="ECO:0000256" key="5">
    <source>
        <dbReference type="ARBA" id="ARBA00038440"/>
    </source>
</evidence>
<evidence type="ECO:0000313" key="11">
    <source>
        <dbReference type="Proteomes" id="UP000006532"/>
    </source>
</evidence>
<dbReference type="Gene3D" id="3.40.50.170">
    <property type="entry name" value="Formyl transferase, N-terminal domain"/>
    <property type="match status" value="1"/>
</dbReference>
<reference evidence="10 11" key="1">
    <citation type="journal article" date="2010" name="Environ. Microbiol.">
        <title>Genomic analysis of oceanic cyanobacterial myoviruses compared with T4-like myoviruses from diverse hosts and environments.</title>
        <authorList>
            <person name="Sullivan M.B."/>
            <person name="Huang K.H."/>
            <person name="Ignacio-Espinoza J.C."/>
            <person name="Berlin A.M."/>
            <person name="Kelly L."/>
            <person name="Weigele P.R."/>
            <person name="DeFrancesco A.S."/>
            <person name="Kern S.E."/>
            <person name="Thompson L.R."/>
            <person name="Young S."/>
            <person name="Yandava C."/>
            <person name="Fu R."/>
            <person name="Krastins B."/>
            <person name="Chase M."/>
            <person name="Sarracino D."/>
            <person name="Osburne M.S."/>
            <person name="Henn M.R."/>
            <person name="Chisholm S.W."/>
        </authorList>
    </citation>
    <scope>NUCLEOTIDE SEQUENCE [LARGE SCALE GENOMIC DNA]</scope>
    <source>
        <strain evidence="10">NATL1A-15</strain>
    </source>
</reference>
<dbReference type="OrthoDB" id="19185at10239"/>
<dbReference type="Pfam" id="PF00551">
    <property type="entry name" value="Formyl_trans_N"/>
    <property type="match status" value="1"/>
</dbReference>
<gene>
    <name evidence="10" type="ORF">PSSM7_151</name>
</gene>
<dbReference type="EC" id="2.1.2.2" evidence="2"/>
<name>E3SNR5_9CAUD</name>
<dbReference type="EMBL" id="GU071103">
    <property type="protein sequence ID" value="ADO98956.1"/>
    <property type="molecule type" value="Genomic_DNA"/>
</dbReference>
<protein>
    <recommendedName>
        <fullName evidence="2">phosphoribosylglycinamide formyltransferase 1</fullName>
        <ecNumber evidence="2">2.1.2.2</ecNumber>
    </recommendedName>
    <alternativeName>
        <fullName evidence="7">5'-phosphoribosylglycinamide transformylase</fullName>
    </alternativeName>
    <alternativeName>
        <fullName evidence="6">GAR transformylase</fullName>
    </alternativeName>
</protein>
<proteinExistence type="inferred from homology"/>
<accession>E3SNR5</accession>
<dbReference type="GeneID" id="10329457"/>
<dbReference type="HAMAP" id="MF_01930">
    <property type="entry name" value="PurN"/>
    <property type="match status" value="1"/>
</dbReference>
<dbReference type="GO" id="GO:0006189">
    <property type="term" value="P:'de novo' IMP biosynthetic process"/>
    <property type="evidence" value="ECO:0007669"/>
    <property type="project" value="UniProtKB-UniPathway"/>
</dbReference>
<dbReference type="InterPro" id="IPR001555">
    <property type="entry name" value="GART_AS"/>
</dbReference>
<sequence>MKLVVLCSGNGTNFENIVTNPLSNKHEVVLMIHNKEKCNAVKRAAKFGIPHIHIPHKNEDLMIRTIRAFAPDLIVLAGYMRILSPRFVGSFENIINVHPSLLPKFKGAHAIEQALESGDTETGVTVHYVTEELDSGEVILQTKVPILPNDDVKSLTKAIQRVEYGILPQAINLCASSETVPRVAHSDLRLL</sequence>
<organism evidence="10 11">
    <name type="scientific">Prochlorococcus phage P-SSM7</name>
    <dbReference type="NCBI Taxonomy" id="445688"/>
    <lineage>
        <taxon>Viruses</taxon>
        <taxon>Duplodnaviria</taxon>
        <taxon>Heunggongvirae</taxon>
        <taxon>Uroviricota</taxon>
        <taxon>Caudoviricetes</taxon>
        <taxon>Pantevenvirales</taxon>
        <taxon>Kyanoviridae</taxon>
        <taxon>Palaemonvirus</taxon>
        <taxon>Palaemonvirus pssm7</taxon>
    </lineage>
</organism>
<dbReference type="CDD" id="cd08645">
    <property type="entry name" value="FMT_core_GART"/>
    <property type="match status" value="1"/>
</dbReference>
<dbReference type="SUPFAM" id="SSF53328">
    <property type="entry name" value="Formyltransferase"/>
    <property type="match status" value="1"/>
</dbReference>
<dbReference type="NCBIfam" id="TIGR00639">
    <property type="entry name" value="PurN"/>
    <property type="match status" value="1"/>
</dbReference>
<dbReference type="PANTHER" id="PTHR43369">
    <property type="entry name" value="PHOSPHORIBOSYLGLYCINAMIDE FORMYLTRANSFERASE"/>
    <property type="match status" value="1"/>
</dbReference>
<evidence type="ECO:0000256" key="6">
    <source>
        <dbReference type="ARBA" id="ARBA00041324"/>
    </source>
</evidence>
<dbReference type="UniPathway" id="UPA00074">
    <property type="reaction ID" value="UER00126"/>
</dbReference>
<feature type="domain" description="Formyl transferase N-terminal" evidence="9">
    <location>
        <begin position="1"/>
        <end position="171"/>
    </location>
</feature>
<evidence type="ECO:0000313" key="10">
    <source>
        <dbReference type="EMBL" id="ADO98956.1"/>
    </source>
</evidence>
<comment type="pathway">
    <text evidence="1">Purine metabolism; IMP biosynthesis via de novo pathway; N(2)-formyl-N(1)-(5-phospho-D-ribosyl)glycinamide from N(1)-(5-phospho-D-ribosyl)glycinamide (10-formyl THF route): step 1/1.</text>
</comment>
<dbReference type="InterPro" id="IPR002376">
    <property type="entry name" value="Formyl_transf_N"/>
</dbReference>